<reference evidence="9" key="3">
    <citation type="submission" date="2023-12" db="EMBL/GenBank/DDBJ databases">
        <authorList>
            <person name="Sun Q."/>
            <person name="Inoue M."/>
        </authorList>
    </citation>
    <scope>NUCLEOTIDE SEQUENCE</scope>
    <source>
        <strain evidence="9">JCM 10667</strain>
    </source>
</reference>
<reference evidence="9 12" key="1">
    <citation type="journal article" date="2019" name="Int. J. Syst. Evol. Microbiol.">
        <title>The Global Catalogue of Microorganisms (GCM) 10K type strain sequencing project: providing services to taxonomists for standard genome sequencing and annotation.</title>
        <authorList>
            <consortium name="The Broad Institute Genomics Platform"/>
            <consortium name="The Broad Institute Genome Sequencing Center for Infectious Disease"/>
            <person name="Wu L."/>
            <person name="Ma J."/>
        </authorList>
    </citation>
    <scope>NUCLEOTIDE SEQUENCE [LARGE SCALE GENOMIC DNA]</scope>
    <source>
        <strain evidence="9 12">JCM 10667</strain>
    </source>
</reference>
<name>A0A7W7IJX4_9ACTN</name>
<dbReference type="EMBL" id="JACHMV010000001">
    <property type="protein sequence ID" value="MBB4778350.1"/>
    <property type="molecule type" value="Genomic_DNA"/>
</dbReference>
<dbReference type="Proteomes" id="UP001501427">
    <property type="component" value="Unassembled WGS sequence"/>
</dbReference>
<comment type="subcellular location">
    <subcellularLocation>
        <location evidence="1">Cell membrane</location>
        <topology evidence="1">Multi-pass membrane protein</topology>
    </subcellularLocation>
</comment>
<feature type="compositionally biased region" description="Low complexity" evidence="6">
    <location>
        <begin position="60"/>
        <end position="71"/>
    </location>
</feature>
<keyword evidence="5 7" id="KW-0472">Membrane</keyword>
<accession>A0A7W7IJX4</accession>
<proteinExistence type="predicted"/>
<reference evidence="10 11" key="2">
    <citation type="submission" date="2020-08" db="EMBL/GenBank/DDBJ databases">
        <title>Sequencing the genomes of 1000 actinobacteria strains.</title>
        <authorList>
            <person name="Klenk H.-P."/>
        </authorList>
    </citation>
    <scope>NUCLEOTIDE SEQUENCE [LARGE SCALE GENOMIC DNA]</scope>
    <source>
        <strain evidence="10 11">DSM 44772</strain>
    </source>
</reference>
<feature type="region of interest" description="Disordered" evidence="6">
    <location>
        <begin position="58"/>
        <end position="80"/>
    </location>
</feature>
<sequence>MIYVLVTLLLVGFWVFCILDVLRTDASEVQHLPKGAWFAIVLVPLVGSVLWLLEGRARRSAAPGPRVAAPAPKGPEDDPAFLRDLERRLRDGDG</sequence>
<dbReference type="EMBL" id="BAAAHD010000006">
    <property type="protein sequence ID" value="GAA0549652.1"/>
    <property type="molecule type" value="Genomic_DNA"/>
</dbReference>
<dbReference type="Pfam" id="PF13396">
    <property type="entry name" value="PLDc_N"/>
    <property type="match status" value="1"/>
</dbReference>
<comment type="caution">
    <text evidence="10">The sequence shown here is derived from an EMBL/GenBank/DDBJ whole genome shotgun (WGS) entry which is preliminary data.</text>
</comment>
<evidence type="ECO:0000256" key="6">
    <source>
        <dbReference type="SAM" id="MobiDB-lite"/>
    </source>
</evidence>
<dbReference type="RefSeq" id="WP_184889331.1">
    <property type="nucleotide sequence ID" value="NZ_BAAAHD010000006.1"/>
</dbReference>
<gene>
    <name evidence="10" type="ORF">F4557_006768</name>
    <name evidence="9" type="ORF">GCM10009546_09620</name>
</gene>
<keyword evidence="4 7" id="KW-1133">Transmembrane helix</keyword>
<evidence type="ECO:0000256" key="7">
    <source>
        <dbReference type="SAM" id="Phobius"/>
    </source>
</evidence>
<dbReference type="Proteomes" id="UP000549343">
    <property type="component" value="Unassembled WGS sequence"/>
</dbReference>
<evidence type="ECO:0000256" key="3">
    <source>
        <dbReference type="ARBA" id="ARBA00022692"/>
    </source>
</evidence>
<feature type="transmembrane region" description="Helical" evidence="7">
    <location>
        <begin position="36"/>
        <end position="53"/>
    </location>
</feature>
<evidence type="ECO:0000256" key="5">
    <source>
        <dbReference type="ARBA" id="ARBA00023136"/>
    </source>
</evidence>
<evidence type="ECO:0000256" key="2">
    <source>
        <dbReference type="ARBA" id="ARBA00022475"/>
    </source>
</evidence>
<protein>
    <recommendedName>
        <fullName evidence="8">Cardiolipin synthase N-terminal domain-containing protein</fullName>
    </recommendedName>
</protein>
<keyword evidence="2" id="KW-1003">Cell membrane</keyword>
<feature type="domain" description="Cardiolipin synthase N-terminal" evidence="8">
    <location>
        <begin position="13"/>
        <end position="55"/>
    </location>
</feature>
<dbReference type="AlphaFoldDB" id="A0A7W7IJX4"/>
<evidence type="ECO:0000313" key="10">
    <source>
        <dbReference type="EMBL" id="MBB4778350.1"/>
    </source>
</evidence>
<dbReference type="GO" id="GO:0005886">
    <property type="term" value="C:plasma membrane"/>
    <property type="evidence" value="ECO:0007669"/>
    <property type="project" value="UniProtKB-SubCell"/>
</dbReference>
<keyword evidence="3 7" id="KW-0812">Transmembrane</keyword>
<evidence type="ECO:0000313" key="11">
    <source>
        <dbReference type="Proteomes" id="UP000549343"/>
    </source>
</evidence>
<dbReference type="InterPro" id="IPR027379">
    <property type="entry name" value="CLS_N"/>
</dbReference>
<evidence type="ECO:0000256" key="4">
    <source>
        <dbReference type="ARBA" id="ARBA00022989"/>
    </source>
</evidence>
<organism evidence="10 11">
    <name type="scientific">Actinomadura livida</name>
    <dbReference type="NCBI Taxonomy" id="79909"/>
    <lineage>
        <taxon>Bacteria</taxon>
        <taxon>Bacillati</taxon>
        <taxon>Actinomycetota</taxon>
        <taxon>Actinomycetes</taxon>
        <taxon>Streptosporangiales</taxon>
        <taxon>Thermomonosporaceae</taxon>
        <taxon>Actinomadura</taxon>
    </lineage>
</organism>
<evidence type="ECO:0000256" key="1">
    <source>
        <dbReference type="ARBA" id="ARBA00004651"/>
    </source>
</evidence>
<evidence type="ECO:0000313" key="12">
    <source>
        <dbReference type="Proteomes" id="UP001501427"/>
    </source>
</evidence>
<evidence type="ECO:0000313" key="9">
    <source>
        <dbReference type="EMBL" id="GAA0549652.1"/>
    </source>
</evidence>
<evidence type="ECO:0000259" key="8">
    <source>
        <dbReference type="Pfam" id="PF13396"/>
    </source>
</evidence>
<keyword evidence="12" id="KW-1185">Reference proteome</keyword>